<dbReference type="EMBL" id="JARK01001337">
    <property type="protein sequence ID" value="EYC34477.1"/>
    <property type="molecule type" value="Genomic_DNA"/>
</dbReference>
<dbReference type="AlphaFoldDB" id="A0A016W5B9"/>
<sequence>MVDAIMSRPPDYYCMTYGDFEEEDAASSSQTSKETSKRPSECSMEDAVRDVHGRLNSLAAENLSLNEKLSRQSEELTEARAQLRGYTGGLGLSLDNTADSEVIRLEALSKEGVEHSALLEVFNVPEFTRILICDLKPRLARLLTKAFPAYVILAAFRYYDHAHDETALTGLFSTLHIMLKDTVTVSTVLYSLYGFCMD</sequence>
<reference evidence="4" key="1">
    <citation type="journal article" date="2015" name="Nat. Genet.">
        <title>The genome and transcriptome of the zoonotic hookworm Ancylostoma ceylanicum identify infection-specific gene families.</title>
        <authorList>
            <person name="Schwarz E.M."/>
            <person name="Hu Y."/>
            <person name="Antoshechkin I."/>
            <person name="Miller M.M."/>
            <person name="Sternberg P.W."/>
            <person name="Aroian R.V."/>
        </authorList>
    </citation>
    <scope>NUCLEOTIDE SEQUENCE</scope>
    <source>
        <strain evidence="4">HY135</strain>
    </source>
</reference>
<protein>
    <submittedName>
        <fullName evidence="3">Uncharacterized protein</fullName>
    </submittedName>
</protein>
<feature type="region of interest" description="Disordered" evidence="2">
    <location>
        <begin position="23"/>
        <end position="46"/>
    </location>
</feature>
<evidence type="ECO:0000256" key="2">
    <source>
        <dbReference type="SAM" id="MobiDB-lite"/>
    </source>
</evidence>
<dbReference type="Proteomes" id="UP000024635">
    <property type="component" value="Unassembled WGS sequence"/>
</dbReference>
<name>A0A016W5B9_9BILA</name>
<keyword evidence="4" id="KW-1185">Reference proteome</keyword>
<dbReference type="OrthoDB" id="6108017at2759"/>
<evidence type="ECO:0000256" key="1">
    <source>
        <dbReference type="SAM" id="Coils"/>
    </source>
</evidence>
<evidence type="ECO:0000313" key="3">
    <source>
        <dbReference type="EMBL" id="EYC34477.1"/>
    </source>
</evidence>
<feature type="coiled-coil region" evidence="1">
    <location>
        <begin position="55"/>
        <end position="82"/>
    </location>
</feature>
<organism evidence="3 4">
    <name type="scientific">Ancylostoma ceylanicum</name>
    <dbReference type="NCBI Taxonomy" id="53326"/>
    <lineage>
        <taxon>Eukaryota</taxon>
        <taxon>Metazoa</taxon>
        <taxon>Ecdysozoa</taxon>
        <taxon>Nematoda</taxon>
        <taxon>Chromadorea</taxon>
        <taxon>Rhabditida</taxon>
        <taxon>Rhabditina</taxon>
        <taxon>Rhabditomorpha</taxon>
        <taxon>Strongyloidea</taxon>
        <taxon>Ancylostomatidae</taxon>
        <taxon>Ancylostomatinae</taxon>
        <taxon>Ancylostoma</taxon>
    </lineage>
</organism>
<evidence type="ECO:0000313" key="4">
    <source>
        <dbReference type="Proteomes" id="UP000024635"/>
    </source>
</evidence>
<accession>A0A016W5B9</accession>
<comment type="caution">
    <text evidence="3">The sequence shown here is derived from an EMBL/GenBank/DDBJ whole genome shotgun (WGS) entry which is preliminary data.</text>
</comment>
<proteinExistence type="predicted"/>
<feature type="compositionally biased region" description="Basic and acidic residues" evidence="2">
    <location>
        <begin position="34"/>
        <end position="46"/>
    </location>
</feature>
<gene>
    <name evidence="3" type="primary">Acey_s0001.g435</name>
    <name evidence="3" type="ORF">Y032_0001g435</name>
</gene>
<keyword evidence="1" id="KW-0175">Coiled coil</keyword>